<dbReference type="EMBL" id="JBHUIO010000002">
    <property type="protein sequence ID" value="MFD2168435.1"/>
    <property type="molecule type" value="Genomic_DNA"/>
</dbReference>
<dbReference type="Gene3D" id="3.40.50.2300">
    <property type="match status" value="1"/>
</dbReference>
<dbReference type="PANTHER" id="PTHR48111:SF2">
    <property type="entry name" value="RESPONSE REGULATOR SAER"/>
    <property type="match status" value="1"/>
</dbReference>
<sequence>MEKETILIVDDEREIRNLIEIYLKNEGYQVLQAEDGQQAIDLLENTDVDLIILDIMMPTLDGLTFTLQVREQKDMPIIMLSAKSQDLDKIHGLSTGADDYMTKPFNPLELIARVKSQLRRYVRINRAPVQPRQENEIELDDLLINTATHEVRVGGRDVRLTPTEFDILELLARNRGMVFSAKHIYEKVWKEPFYRSDNTVMVHIRKIREKIEENSRKPKYIKTVWGVGYKIET</sequence>
<dbReference type="InterPro" id="IPR039420">
    <property type="entry name" value="WalR-like"/>
</dbReference>
<evidence type="ECO:0000256" key="5">
    <source>
        <dbReference type="ARBA" id="ARBA00023163"/>
    </source>
</evidence>
<dbReference type="PANTHER" id="PTHR48111">
    <property type="entry name" value="REGULATOR OF RPOS"/>
    <property type="match status" value="1"/>
</dbReference>
<dbReference type="CDD" id="cd17574">
    <property type="entry name" value="REC_OmpR"/>
    <property type="match status" value="1"/>
</dbReference>
<feature type="modified residue" description="4-aspartylphosphate" evidence="6">
    <location>
        <position position="54"/>
    </location>
</feature>
<dbReference type="InterPro" id="IPR001867">
    <property type="entry name" value="OmpR/PhoB-type_DNA-bd"/>
</dbReference>
<keyword evidence="2" id="KW-0902">Two-component regulatory system</keyword>
<organism evidence="10 11">
    <name type="scientific">Tumebacillus lipolyticus</name>
    <dbReference type="NCBI Taxonomy" id="1280370"/>
    <lineage>
        <taxon>Bacteria</taxon>
        <taxon>Bacillati</taxon>
        <taxon>Bacillota</taxon>
        <taxon>Bacilli</taxon>
        <taxon>Bacillales</taxon>
        <taxon>Alicyclobacillaceae</taxon>
        <taxon>Tumebacillus</taxon>
    </lineage>
</organism>
<dbReference type="CDD" id="cd00383">
    <property type="entry name" value="trans_reg_C"/>
    <property type="match status" value="1"/>
</dbReference>
<evidence type="ECO:0000256" key="7">
    <source>
        <dbReference type="PROSITE-ProRule" id="PRU01091"/>
    </source>
</evidence>
<keyword evidence="1 6" id="KW-0597">Phosphoprotein</keyword>
<evidence type="ECO:0000256" key="1">
    <source>
        <dbReference type="ARBA" id="ARBA00022553"/>
    </source>
</evidence>
<comment type="caution">
    <text evidence="10">The sequence shown here is derived from an EMBL/GenBank/DDBJ whole genome shotgun (WGS) entry which is preliminary data.</text>
</comment>
<evidence type="ECO:0000313" key="11">
    <source>
        <dbReference type="Proteomes" id="UP001597343"/>
    </source>
</evidence>
<gene>
    <name evidence="10" type="ORF">ACFSOY_00115</name>
</gene>
<protein>
    <submittedName>
        <fullName evidence="10">Response regulator transcription factor</fullName>
    </submittedName>
</protein>
<proteinExistence type="predicted"/>
<keyword evidence="5" id="KW-0804">Transcription</keyword>
<dbReference type="Pfam" id="PF00072">
    <property type="entry name" value="Response_reg"/>
    <property type="match status" value="1"/>
</dbReference>
<evidence type="ECO:0000256" key="2">
    <source>
        <dbReference type="ARBA" id="ARBA00023012"/>
    </source>
</evidence>
<dbReference type="InterPro" id="IPR011006">
    <property type="entry name" value="CheY-like_superfamily"/>
</dbReference>
<evidence type="ECO:0000259" key="8">
    <source>
        <dbReference type="PROSITE" id="PS50110"/>
    </source>
</evidence>
<dbReference type="InterPro" id="IPR001789">
    <property type="entry name" value="Sig_transdc_resp-reg_receiver"/>
</dbReference>
<keyword evidence="3" id="KW-0805">Transcription regulation</keyword>
<reference evidence="11" key="1">
    <citation type="journal article" date="2019" name="Int. J. Syst. Evol. Microbiol.">
        <title>The Global Catalogue of Microorganisms (GCM) 10K type strain sequencing project: providing services to taxonomists for standard genome sequencing and annotation.</title>
        <authorList>
            <consortium name="The Broad Institute Genomics Platform"/>
            <consortium name="The Broad Institute Genome Sequencing Center for Infectious Disease"/>
            <person name="Wu L."/>
            <person name="Ma J."/>
        </authorList>
    </citation>
    <scope>NUCLEOTIDE SEQUENCE [LARGE SCALE GENOMIC DNA]</scope>
    <source>
        <strain evidence="11">CGMCC 1.13574</strain>
    </source>
</reference>
<name>A0ABW4ZS61_9BACL</name>
<evidence type="ECO:0000256" key="4">
    <source>
        <dbReference type="ARBA" id="ARBA00023125"/>
    </source>
</evidence>
<evidence type="ECO:0000259" key="9">
    <source>
        <dbReference type="PROSITE" id="PS51755"/>
    </source>
</evidence>
<keyword evidence="11" id="KW-1185">Reference proteome</keyword>
<evidence type="ECO:0000256" key="6">
    <source>
        <dbReference type="PROSITE-ProRule" id="PRU00169"/>
    </source>
</evidence>
<dbReference type="InterPro" id="IPR036388">
    <property type="entry name" value="WH-like_DNA-bd_sf"/>
</dbReference>
<dbReference type="Gene3D" id="6.10.250.690">
    <property type="match status" value="1"/>
</dbReference>
<feature type="DNA-binding region" description="OmpR/PhoB-type" evidence="7">
    <location>
        <begin position="134"/>
        <end position="233"/>
    </location>
</feature>
<dbReference type="PROSITE" id="PS51755">
    <property type="entry name" value="OMPR_PHOB"/>
    <property type="match status" value="1"/>
</dbReference>
<keyword evidence="4 7" id="KW-0238">DNA-binding</keyword>
<dbReference type="SMART" id="SM00448">
    <property type="entry name" value="REC"/>
    <property type="match status" value="1"/>
</dbReference>
<evidence type="ECO:0000313" key="10">
    <source>
        <dbReference type="EMBL" id="MFD2168435.1"/>
    </source>
</evidence>
<dbReference type="PROSITE" id="PS50110">
    <property type="entry name" value="RESPONSE_REGULATORY"/>
    <property type="match status" value="1"/>
</dbReference>
<accession>A0ABW4ZS61</accession>
<evidence type="ECO:0000256" key="3">
    <source>
        <dbReference type="ARBA" id="ARBA00023015"/>
    </source>
</evidence>
<dbReference type="SMART" id="SM00862">
    <property type="entry name" value="Trans_reg_C"/>
    <property type="match status" value="1"/>
</dbReference>
<dbReference type="Pfam" id="PF00486">
    <property type="entry name" value="Trans_reg_C"/>
    <property type="match status" value="1"/>
</dbReference>
<dbReference type="SUPFAM" id="SSF52172">
    <property type="entry name" value="CheY-like"/>
    <property type="match status" value="1"/>
</dbReference>
<dbReference type="Proteomes" id="UP001597343">
    <property type="component" value="Unassembled WGS sequence"/>
</dbReference>
<feature type="domain" description="Response regulatory" evidence="8">
    <location>
        <begin position="5"/>
        <end position="118"/>
    </location>
</feature>
<dbReference type="RefSeq" id="WP_386043151.1">
    <property type="nucleotide sequence ID" value="NZ_JBHUIO010000002.1"/>
</dbReference>
<dbReference type="Gene3D" id="1.10.10.10">
    <property type="entry name" value="Winged helix-like DNA-binding domain superfamily/Winged helix DNA-binding domain"/>
    <property type="match status" value="1"/>
</dbReference>
<feature type="domain" description="OmpR/PhoB-type" evidence="9">
    <location>
        <begin position="134"/>
        <end position="233"/>
    </location>
</feature>